<protein>
    <submittedName>
        <fullName evidence="2">Cell wall hydrolase</fullName>
    </submittedName>
</protein>
<dbReference type="InterPro" id="IPR042047">
    <property type="entry name" value="SleB_dom1"/>
</dbReference>
<reference evidence="2 3" key="1">
    <citation type="journal article" date="2019" name="Environ. Microbiol.">
        <title>Genomics insights into ecotype formation of ammonia-oxidizing archaea in the deep ocean.</title>
        <authorList>
            <person name="Wang Y."/>
            <person name="Huang J.M."/>
            <person name="Cui G.J."/>
            <person name="Nunoura T."/>
            <person name="Takaki Y."/>
            <person name="Li W.L."/>
            <person name="Li J."/>
            <person name="Gao Z.M."/>
            <person name="Takai K."/>
            <person name="Zhang A.Q."/>
            <person name="Stepanauskas R."/>
        </authorList>
    </citation>
    <scope>NUCLEOTIDE SEQUENCE [LARGE SCALE GENOMIC DNA]</scope>
    <source>
        <strain evidence="2 3">L15a</strain>
    </source>
</reference>
<name>A0A7K4MWN6_9ARCH</name>
<evidence type="ECO:0000313" key="3">
    <source>
        <dbReference type="Proteomes" id="UP000575480"/>
    </source>
</evidence>
<evidence type="ECO:0000313" key="2">
    <source>
        <dbReference type="EMBL" id="NWJ57788.1"/>
    </source>
</evidence>
<dbReference type="EMBL" id="JACATH010000015">
    <property type="protein sequence ID" value="NWJ57788.1"/>
    <property type="molecule type" value="Genomic_DNA"/>
</dbReference>
<dbReference type="InterPro" id="IPR011105">
    <property type="entry name" value="Cell_wall_hydrolase_SleB"/>
</dbReference>
<dbReference type="AlphaFoldDB" id="A0A7K4MWN6"/>
<dbReference type="GO" id="GO:0016787">
    <property type="term" value="F:hydrolase activity"/>
    <property type="evidence" value="ECO:0007669"/>
    <property type="project" value="UniProtKB-KW"/>
</dbReference>
<organism evidence="2 3">
    <name type="scientific">Marine Group I thaumarchaeote</name>
    <dbReference type="NCBI Taxonomy" id="2511932"/>
    <lineage>
        <taxon>Archaea</taxon>
        <taxon>Nitrososphaerota</taxon>
        <taxon>Marine Group I</taxon>
    </lineage>
</organism>
<dbReference type="Pfam" id="PF07486">
    <property type="entry name" value="Hydrolase_2"/>
    <property type="match status" value="1"/>
</dbReference>
<keyword evidence="2" id="KW-0378">Hydrolase</keyword>
<feature type="domain" description="Cell wall hydrolase SleB" evidence="1">
    <location>
        <begin position="76"/>
        <end position="193"/>
    </location>
</feature>
<evidence type="ECO:0000259" key="1">
    <source>
        <dbReference type="Pfam" id="PF07486"/>
    </source>
</evidence>
<comment type="caution">
    <text evidence="2">The sequence shown here is derived from an EMBL/GenBank/DDBJ whole genome shotgun (WGS) entry which is preliminary data.</text>
</comment>
<accession>A0A7K4MWN6</accession>
<dbReference type="Gene3D" id="1.10.10.2520">
    <property type="entry name" value="Cell wall hydrolase SleB, domain 1"/>
    <property type="match status" value="1"/>
</dbReference>
<dbReference type="Proteomes" id="UP000575480">
    <property type="component" value="Unassembled WGS sequence"/>
</dbReference>
<gene>
    <name evidence="2" type="ORF">HX858_08625</name>
</gene>
<proteinExistence type="predicted"/>
<sequence>MKIFIALVGLLTLWSTSLNSGTTYKIWVPPTITDKQATIMSPLQMTTNGKTTVVQMVNSEELECMSKNIYFEAAMESTAGKLAVAQVTMNRVRSTHYPNTVCKVITQGRHYKNGFPVKDRCQFSWYCDGKLDVPQTTSSMWRASQEIAEYVLSTPDLKDITDGATHYHADYISSPRWASPRRRTVEIDTHIFYNNTRRAVKKT</sequence>